<dbReference type="OrthoDB" id="3041822at2759"/>
<comment type="caution">
    <text evidence="2">The sequence shown here is derived from an EMBL/GenBank/DDBJ whole genome shotgun (WGS) entry which is preliminary data.</text>
</comment>
<feature type="transmembrane region" description="Helical" evidence="1">
    <location>
        <begin position="284"/>
        <end position="305"/>
    </location>
</feature>
<keyword evidence="1" id="KW-1133">Transmembrane helix</keyword>
<keyword evidence="3" id="KW-1185">Reference proteome</keyword>
<evidence type="ECO:0000313" key="3">
    <source>
        <dbReference type="Proteomes" id="UP000620124"/>
    </source>
</evidence>
<dbReference type="EMBL" id="JACAZI010000034">
    <property type="protein sequence ID" value="KAF7328721.1"/>
    <property type="molecule type" value="Genomic_DNA"/>
</dbReference>
<feature type="transmembrane region" description="Helical" evidence="1">
    <location>
        <begin position="255"/>
        <end position="278"/>
    </location>
</feature>
<proteinExistence type="predicted"/>
<feature type="transmembrane region" description="Helical" evidence="1">
    <location>
        <begin position="59"/>
        <end position="80"/>
    </location>
</feature>
<feature type="transmembrane region" description="Helical" evidence="1">
    <location>
        <begin position="172"/>
        <end position="192"/>
    </location>
</feature>
<dbReference type="Proteomes" id="UP000620124">
    <property type="component" value="Unassembled WGS sequence"/>
</dbReference>
<feature type="transmembrane region" description="Helical" evidence="1">
    <location>
        <begin position="212"/>
        <end position="235"/>
    </location>
</feature>
<evidence type="ECO:0000313" key="2">
    <source>
        <dbReference type="EMBL" id="KAF7328721.1"/>
    </source>
</evidence>
<feature type="transmembrane region" description="Helical" evidence="1">
    <location>
        <begin position="138"/>
        <end position="160"/>
    </location>
</feature>
<name>A0A8H6U4H5_9AGAR</name>
<keyword evidence="1" id="KW-0812">Transmembrane</keyword>
<evidence type="ECO:0000256" key="1">
    <source>
        <dbReference type="SAM" id="Phobius"/>
    </source>
</evidence>
<dbReference type="AlphaFoldDB" id="A0A8H6U4H5"/>
<reference evidence="2" key="1">
    <citation type="submission" date="2020-05" db="EMBL/GenBank/DDBJ databases">
        <title>Mycena genomes resolve the evolution of fungal bioluminescence.</title>
        <authorList>
            <person name="Tsai I.J."/>
        </authorList>
    </citation>
    <scope>NUCLEOTIDE SEQUENCE</scope>
    <source>
        <strain evidence="2">CCC161011</strain>
    </source>
</reference>
<keyword evidence="1" id="KW-0472">Membrane</keyword>
<gene>
    <name evidence="2" type="ORF">MVEN_02500700</name>
</gene>
<accession>A0A8H6U4H5</accession>
<organism evidence="2 3">
    <name type="scientific">Mycena venus</name>
    <dbReference type="NCBI Taxonomy" id="2733690"/>
    <lineage>
        <taxon>Eukaryota</taxon>
        <taxon>Fungi</taxon>
        <taxon>Dikarya</taxon>
        <taxon>Basidiomycota</taxon>
        <taxon>Agaricomycotina</taxon>
        <taxon>Agaricomycetes</taxon>
        <taxon>Agaricomycetidae</taxon>
        <taxon>Agaricales</taxon>
        <taxon>Marasmiineae</taxon>
        <taxon>Mycenaceae</taxon>
        <taxon>Mycena</taxon>
    </lineage>
</organism>
<protein>
    <submittedName>
        <fullName evidence="2">Uncharacterized protein</fullName>
    </submittedName>
</protein>
<feature type="transmembrane region" description="Helical" evidence="1">
    <location>
        <begin position="92"/>
        <end position="118"/>
    </location>
</feature>
<sequence>MVLLRIVRDYSPLSQARFTFRDREADVTLSTMCIYFAFRPPPTLPALMMSVISLALTKAVLELLLCGMYFVLFIAVMYFFRSGFMAYKNRPLLLELGIVVQFLIIVAHLTTSIVAMYLCLQETGGGATTETCFGRLNSGAAVANLALFVLASLVTDMLVIQRLWVIWTHRRQIIAFPILLLLVQAAGGVGILVTLGSENESRATLLSLSNGWVTTTLVASLLISVYSSCMIYWRISRMVRQSNELSGEVGGGGRLMSALAIMIESAGIQTWVTVLLLICFDSGLSAATILTGIGPAIFGISTVLIHARVGLGWAKQAHESISSGRGHGQGHALSASERLSAGTLRFESPSRRLSIWP</sequence>